<keyword evidence="2" id="KW-1185">Reference proteome</keyword>
<organism evidence="1 2">
    <name type="scientific">Eretmocerus hayati</name>
    <dbReference type="NCBI Taxonomy" id="131215"/>
    <lineage>
        <taxon>Eukaryota</taxon>
        <taxon>Metazoa</taxon>
        <taxon>Ecdysozoa</taxon>
        <taxon>Arthropoda</taxon>
        <taxon>Hexapoda</taxon>
        <taxon>Insecta</taxon>
        <taxon>Pterygota</taxon>
        <taxon>Neoptera</taxon>
        <taxon>Endopterygota</taxon>
        <taxon>Hymenoptera</taxon>
        <taxon>Apocrita</taxon>
        <taxon>Proctotrupomorpha</taxon>
        <taxon>Chalcidoidea</taxon>
        <taxon>Aphelinidae</taxon>
        <taxon>Aphelininae</taxon>
        <taxon>Eretmocerus</taxon>
    </lineage>
</organism>
<sequence>SCLSYGHSCWGAHGKRSGQLDRRPEDASTSWTDRRLLQPRYFATGDDGSPSVLLSRLLRHPSEPSTQRLMRSMTSARQFEQEAPPAPPLMIIDGDDLPDASFSKRSSPLEKIANDGGMGHILRDNPKMADQLSSNDIVHSRPKESNIKNDQEMTLGLYKLLVMARPVTRSEPAHLMHAVLAEDEAMTSELLRSGVDPNVFDHASNSVWAHAIRTRNTTVVELLAAHGASLEIMDTNGTRGNSLQAALRDNQLHMMLRLIELGANVNHVNSLRESVLDTCLECLFDNCYDNATCGLLFQYLVRRGAMIHKMKSYPFVPQDFFTFGSVTLLQTLIDHGLSIRTDYEVATSDLPLHLALDNYTTGLLKSLICTHKLNIDQRDQFGSTVFLQAAENLQLSQMHLLYQLGANVDVYNFQNVSSLQSTILPHVITQCFKWLITVCSIETIFRTLVHVVSIDNHLYQMYVLKYLAFLDSCKPIEGSDRMCESISESCLALYQSCKHELVKSKLIPIGGVALYEIFSVTDESLIARNSLVQQEMQNQDLVNQFPIYWDDLYANFSRAAKHQNSIAKAGKSLCNLFQCEYYTNHLAIEKICSYLDQTYLENLGGL</sequence>
<dbReference type="EMBL" id="CM056742">
    <property type="protein sequence ID" value="KAJ8676361.1"/>
    <property type="molecule type" value="Genomic_DNA"/>
</dbReference>
<accession>A0ACC2P0J7</accession>
<reference evidence="1" key="1">
    <citation type="submission" date="2023-04" db="EMBL/GenBank/DDBJ databases">
        <title>A chromosome-level genome assembly of the parasitoid wasp Eretmocerus hayati.</title>
        <authorList>
            <person name="Zhong Y."/>
            <person name="Liu S."/>
            <person name="Liu Y."/>
        </authorList>
    </citation>
    <scope>NUCLEOTIDE SEQUENCE</scope>
    <source>
        <strain evidence="1">ZJU_SS_LIU_2023</strain>
    </source>
</reference>
<comment type="caution">
    <text evidence="1">The sequence shown here is derived from an EMBL/GenBank/DDBJ whole genome shotgun (WGS) entry which is preliminary data.</text>
</comment>
<gene>
    <name evidence="1" type="ORF">QAD02_012148</name>
</gene>
<name>A0ACC2P0J7_9HYME</name>
<evidence type="ECO:0000313" key="2">
    <source>
        <dbReference type="Proteomes" id="UP001239111"/>
    </source>
</evidence>
<feature type="non-terminal residue" evidence="1">
    <location>
        <position position="1"/>
    </location>
</feature>
<dbReference type="Proteomes" id="UP001239111">
    <property type="component" value="Chromosome 2"/>
</dbReference>
<proteinExistence type="predicted"/>
<protein>
    <submittedName>
        <fullName evidence="1">Uncharacterized protein</fullName>
    </submittedName>
</protein>
<evidence type="ECO:0000313" key="1">
    <source>
        <dbReference type="EMBL" id="KAJ8676361.1"/>
    </source>
</evidence>